<protein>
    <submittedName>
        <fullName evidence="2">Uncharacterized protein</fullName>
    </submittedName>
</protein>
<feature type="region of interest" description="Disordered" evidence="1">
    <location>
        <begin position="1"/>
        <end position="66"/>
    </location>
</feature>
<evidence type="ECO:0000313" key="2">
    <source>
        <dbReference type="EMBL" id="ANS32076.1"/>
    </source>
</evidence>
<dbReference type="AlphaFoldDB" id="A0A1B1KHJ0"/>
<evidence type="ECO:0000313" key="3">
    <source>
        <dbReference type="Proteomes" id="UP000186108"/>
    </source>
</evidence>
<organism evidence="2 3">
    <name type="scientific">Rhodococcus opacus</name>
    <name type="common">Nocardia opaca</name>
    <dbReference type="NCBI Taxonomy" id="37919"/>
    <lineage>
        <taxon>Bacteria</taxon>
        <taxon>Bacillati</taxon>
        <taxon>Actinomycetota</taxon>
        <taxon>Actinomycetes</taxon>
        <taxon>Mycobacteriales</taxon>
        <taxon>Nocardiaceae</taxon>
        <taxon>Rhodococcus</taxon>
    </lineage>
</organism>
<dbReference type="Proteomes" id="UP000186108">
    <property type="component" value="Plasmid pR1CP1"/>
</dbReference>
<geneLocation type="plasmid" evidence="3">
    <name>pr1cp1</name>
</geneLocation>
<keyword evidence="2" id="KW-0614">Plasmid</keyword>
<name>A0A1B1KHJ0_RHOOP</name>
<proteinExistence type="predicted"/>
<reference evidence="2 3" key="1">
    <citation type="submission" date="2014-07" db="EMBL/GenBank/DDBJ databases">
        <authorList>
            <person name="Zhang J.E."/>
            <person name="Yang H."/>
            <person name="Guo J."/>
            <person name="Deng Z."/>
            <person name="Luo H."/>
            <person name="Luo M."/>
            <person name="Zhao B."/>
        </authorList>
    </citation>
    <scope>NUCLEOTIDE SEQUENCE [LARGE SCALE GENOMIC DNA]</scope>
    <source>
        <strain evidence="2 3">1CP</strain>
        <plasmid evidence="3">Plasmid pr1cp1</plasmid>
    </source>
</reference>
<sequence length="66" mass="7104">MLQHIESMPDATFPPNALAPSQTRGQEEKRPDVKSPSAGPQSAAKHKGRGAIPADQHSGHDKRHTN</sequence>
<gene>
    <name evidence="2" type="ORF">R1CP_37360</name>
</gene>
<dbReference type="EMBL" id="CP009112">
    <property type="protein sequence ID" value="ANS32076.1"/>
    <property type="molecule type" value="Genomic_DNA"/>
</dbReference>
<accession>A0A1B1KHJ0</accession>
<evidence type="ECO:0000256" key="1">
    <source>
        <dbReference type="SAM" id="MobiDB-lite"/>
    </source>
</evidence>